<proteinExistence type="predicted"/>
<sequence length="86" mass="9275">MLIDWSLGDTYNVNEQNSYRSTSLCHLDGVLIAGVGLIRLPTCVTAGKLQKVDNFRKMVGGMVLLVLASPLLGTHFENLNSKVGLG</sequence>
<reference evidence="1 2" key="1">
    <citation type="journal article" date="2018" name="Science">
        <title>The opium poppy genome and morphinan production.</title>
        <authorList>
            <person name="Guo L."/>
            <person name="Winzer T."/>
            <person name="Yang X."/>
            <person name="Li Y."/>
            <person name="Ning Z."/>
            <person name="He Z."/>
            <person name="Teodor R."/>
            <person name="Lu Y."/>
            <person name="Bowser T.A."/>
            <person name="Graham I.A."/>
            <person name="Ye K."/>
        </authorList>
    </citation>
    <scope>NUCLEOTIDE SEQUENCE [LARGE SCALE GENOMIC DNA]</scope>
    <source>
        <strain evidence="2">cv. HN1</strain>
        <tissue evidence="1">Leaves</tissue>
    </source>
</reference>
<dbReference type="EMBL" id="CM010716">
    <property type="protein sequence ID" value="RZC52443.1"/>
    <property type="molecule type" value="Genomic_DNA"/>
</dbReference>
<dbReference type="Proteomes" id="UP000316621">
    <property type="component" value="Chromosome 2"/>
</dbReference>
<evidence type="ECO:0000313" key="2">
    <source>
        <dbReference type="Proteomes" id="UP000316621"/>
    </source>
</evidence>
<name>A0A4Y7IU73_PAPSO</name>
<dbReference type="AlphaFoldDB" id="A0A4Y7IU73"/>
<evidence type="ECO:0000313" key="1">
    <source>
        <dbReference type="EMBL" id="RZC52443.1"/>
    </source>
</evidence>
<organism evidence="1 2">
    <name type="scientific">Papaver somniferum</name>
    <name type="common">Opium poppy</name>
    <dbReference type="NCBI Taxonomy" id="3469"/>
    <lineage>
        <taxon>Eukaryota</taxon>
        <taxon>Viridiplantae</taxon>
        <taxon>Streptophyta</taxon>
        <taxon>Embryophyta</taxon>
        <taxon>Tracheophyta</taxon>
        <taxon>Spermatophyta</taxon>
        <taxon>Magnoliopsida</taxon>
        <taxon>Ranunculales</taxon>
        <taxon>Papaveraceae</taxon>
        <taxon>Papaveroideae</taxon>
        <taxon>Papaver</taxon>
    </lineage>
</organism>
<dbReference type="Gramene" id="RZC52443">
    <property type="protein sequence ID" value="RZC52443"/>
    <property type="gene ID" value="C5167_020881"/>
</dbReference>
<protein>
    <submittedName>
        <fullName evidence="1">Uncharacterized protein</fullName>
    </submittedName>
</protein>
<gene>
    <name evidence="1" type="ORF">C5167_020881</name>
</gene>
<accession>A0A4Y7IU73</accession>
<feature type="non-terminal residue" evidence="1">
    <location>
        <position position="86"/>
    </location>
</feature>
<keyword evidence="2" id="KW-1185">Reference proteome</keyword>